<evidence type="ECO:0000313" key="1">
    <source>
        <dbReference type="EMBL" id="MBE1509514.1"/>
    </source>
</evidence>
<sequence length="76" mass="8861">MNATNTDTETRSLKLAKEYLRLGGHRRCKIDDNITTVRQWEKDPPEAERFWQEQVQSLSAADRKQVEDFLPSINSP</sequence>
<dbReference type="Proteomes" id="UP000620262">
    <property type="component" value="Unassembled WGS sequence"/>
</dbReference>
<protein>
    <recommendedName>
        <fullName evidence="3">Transcriptional regulator</fullName>
    </recommendedName>
</protein>
<proteinExistence type="predicted"/>
<gene>
    <name evidence="1" type="ORF">H4W29_006761</name>
</gene>
<accession>A0ABR9J221</accession>
<evidence type="ECO:0000313" key="2">
    <source>
        <dbReference type="Proteomes" id="UP000620262"/>
    </source>
</evidence>
<dbReference type="EMBL" id="JADBEC010000003">
    <property type="protein sequence ID" value="MBE1509514.1"/>
    <property type="molecule type" value="Genomic_DNA"/>
</dbReference>
<keyword evidence="2" id="KW-1185">Reference proteome</keyword>
<name>A0ABR9J221_RHIVS</name>
<organism evidence="1 2">
    <name type="scientific">Rhizobium viscosum</name>
    <name type="common">Arthrobacter viscosus</name>
    <dbReference type="NCBI Taxonomy" id="1673"/>
    <lineage>
        <taxon>Bacteria</taxon>
        <taxon>Pseudomonadati</taxon>
        <taxon>Pseudomonadota</taxon>
        <taxon>Alphaproteobacteria</taxon>
        <taxon>Hyphomicrobiales</taxon>
        <taxon>Rhizobiaceae</taxon>
        <taxon>Rhizobium/Agrobacterium group</taxon>
        <taxon>Rhizobium</taxon>
    </lineage>
</organism>
<reference evidence="1 2" key="1">
    <citation type="submission" date="2020-10" db="EMBL/GenBank/DDBJ databases">
        <title>Sequencing the genomes of 1000 actinobacteria strains.</title>
        <authorList>
            <person name="Klenk H.-P."/>
        </authorList>
    </citation>
    <scope>NUCLEOTIDE SEQUENCE [LARGE SCALE GENOMIC DNA]</scope>
    <source>
        <strain evidence="1 2">DSM 7307</strain>
    </source>
</reference>
<comment type="caution">
    <text evidence="1">The sequence shown here is derived from an EMBL/GenBank/DDBJ whole genome shotgun (WGS) entry which is preliminary data.</text>
</comment>
<evidence type="ECO:0008006" key="3">
    <source>
        <dbReference type="Google" id="ProtNLM"/>
    </source>
</evidence>